<sequence>MIRLTIKRAKGMEKKKWFNHRLIKHISEDIDTTIELEDGEKIIVKEEVDQIYKMIVAFEREIRM</sequence>
<evidence type="ECO:0000313" key="1">
    <source>
        <dbReference type="EMBL" id="KZD72081.1"/>
    </source>
</evidence>
<dbReference type="EMBL" id="LJKE01000015">
    <property type="protein sequence ID" value="KZD72081.1"/>
    <property type="molecule type" value="Genomic_DNA"/>
</dbReference>
<gene>
    <name evidence="1" type="ORF">B4088_0542</name>
</gene>
<dbReference type="PATRIC" id="fig|1396.535.peg.4294"/>
<protein>
    <recommendedName>
        <fullName evidence="3">Flagellar protein FlbD</fullName>
    </recommendedName>
</protein>
<name>A0A161R761_BACCE</name>
<dbReference type="InterPro" id="IPR009384">
    <property type="entry name" value="SwrD-like"/>
</dbReference>
<comment type="caution">
    <text evidence="1">The sequence shown here is derived from an EMBL/GenBank/DDBJ whole genome shotgun (WGS) entry which is preliminary data.</text>
</comment>
<evidence type="ECO:0000313" key="2">
    <source>
        <dbReference type="Proteomes" id="UP000076482"/>
    </source>
</evidence>
<organism evidence="1 2">
    <name type="scientific">Bacillus cereus</name>
    <dbReference type="NCBI Taxonomy" id="1396"/>
    <lineage>
        <taxon>Bacteria</taxon>
        <taxon>Bacillati</taxon>
        <taxon>Bacillota</taxon>
        <taxon>Bacilli</taxon>
        <taxon>Bacillales</taxon>
        <taxon>Bacillaceae</taxon>
        <taxon>Bacillus</taxon>
        <taxon>Bacillus cereus group</taxon>
    </lineage>
</organism>
<dbReference type="Pfam" id="PF06289">
    <property type="entry name" value="FlbD"/>
    <property type="match status" value="1"/>
</dbReference>
<dbReference type="RefSeq" id="WP_063259764.1">
    <property type="nucleotide sequence ID" value="NZ_LJKE01000015.1"/>
</dbReference>
<dbReference type="AlphaFoldDB" id="A0A161R761"/>
<accession>A0A161R761</accession>
<reference evidence="1 2" key="1">
    <citation type="submission" date="2015-09" db="EMBL/GenBank/DDBJ databases">
        <title>Bacillus cereus food isolates.</title>
        <authorList>
            <person name="Boekhorst J."/>
        </authorList>
    </citation>
    <scope>NUCLEOTIDE SEQUENCE [LARGE SCALE GENOMIC DNA]</scope>
    <source>
        <strain evidence="1 2">B4088</strain>
    </source>
</reference>
<dbReference type="Proteomes" id="UP000076482">
    <property type="component" value="Unassembled WGS sequence"/>
</dbReference>
<evidence type="ECO:0008006" key="3">
    <source>
        <dbReference type="Google" id="ProtNLM"/>
    </source>
</evidence>
<proteinExistence type="predicted"/>